<keyword evidence="9 16" id="KW-1133">Transmembrane helix</keyword>
<dbReference type="PANTHER" id="PTHR44542:SF12">
    <property type="entry name" value="THIOSULFATE SULFURTRANSFERASE 18"/>
    <property type="match status" value="1"/>
</dbReference>
<evidence type="ECO:0000256" key="7">
    <source>
        <dbReference type="ARBA" id="ARBA00022833"/>
    </source>
</evidence>
<dbReference type="CDD" id="cd02123">
    <property type="entry name" value="PA_C_RZF_like"/>
    <property type="match status" value="1"/>
</dbReference>
<evidence type="ECO:0000256" key="15">
    <source>
        <dbReference type="PROSITE-ProRule" id="PRU00175"/>
    </source>
</evidence>
<evidence type="ECO:0000256" key="4">
    <source>
        <dbReference type="ARBA" id="ARBA00022723"/>
    </source>
</evidence>
<dbReference type="GO" id="GO:0032586">
    <property type="term" value="C:protein storage vacuole membrane"/>
    <property type="evidence" value="ECO:0007669"/>
    <property type="project" value="UniProtKB-SubCell"/>
</dbReference>
<sequence length="529" mass="58821">MDGQRRNTRNQIEIEEEGREMGEGLFLSFVIVLSLFHAVIIKGSSATVLIKPSSSFPDLPAKFALSLNGSRVCGSLHLASPLDACSPLRNRFEFNESGRFALIVRGECAFEDKIKNAQSAGFRAAIVFDDKDNRNLIYMMVNPEGIKVHAVFVSRYAGEILKERARGKEGECCLYSSRTDAAWTVLAISLISVVVILGLLIIVFVTPRHWLHWQRTNNRCKSVDSKMVEALPCFTFWNASSSQCHVGETCAICLEDYKDGEVLKVLPCHHEFHSTCVDSWLTKWGTFCPVCKLDMKDKSSYFGQEVTPASESVNTSGSLPSFDNQNFDGSSFAVSNKGQDGLVCAVLTLDWKESEGLCSPPRLIWLPECNRRAFWFTMSDVADRNVRWIPVPARVSSGAEVVTIDVKATKGLLGSGYTYLDVRTVEEYNKGHVDGERIVNIPYMFNTPEGRVKNPNFLKEVSGVCKEEDKLLVGCQSGVRSLYASADLLSAGFKDVSNVGGGYLAWMENVFPVKIEKDELMEKELTDEL</sequence>
<gene>
    <name evidence="19" type="ORF">SVIM_LOCUS460806</name>
</gene>
<evidence type="ECO:0000256" key="11">
    <source>
        <dbReference type="ARBA" id="ARBA00023157"/>
    </source>
</evidence>
<dbReference type="GO" id="GO:0012505">
    <property type="term" value="C:endomembrane system"/>
    <property type="evidence" value="ECO:0007669"/>
    <property type="project" value="UniProtKB-SubCell"/>
</dbReference>
<evidence type="ECO:0008006" key="20">
    <source>
        <dbReference type="Google" id="ProtNLM"/>
    </source>
</evidence>
<dbReference type="InterPro" id="IPR013083">
    <property type="entry name" value="Znf_RING/FYVE/PHD"/>
</dbReference>
<reference evidence="19" key="1">
    <citation type="submission" date="2019-03" db="EMBL/GenBank/DDBJ databases">
        <authorList>
            <person name="Mank J."/>
            <person name="Almeida P."/>
        </authorList>
    </citation>
    <scope>NUCLEOTIDE SEQUENCE</scope>
    <source>
        <strain evidence="19">78183</strain>
    </source>
</reference>
<evidence type="ECO:0000256" key="3">
    <source>
        <dbReference type="ARBA" id="ARBA00022692"/>
    </source>
</evidence>
<dbReference type="SUPFAM" id="SSF52025">
    <property type="entry name" value="PA domain"/>
    <property type="match status" value="1"/>
</dbReference>
<dbReference type="GO" id="GO:0015031">
    <property type="term" value="P:protein transport"/>
    <property type="evidence" value="ECO:0007669"/>
    <property type="project" value="UniProtKB-KW"/>
</dbReference>
<dbReference type="EMBL" id="CAADRP010002118">
    <property type="protein sequence ID" value="VFU61541.1"/>
    <property type="molecule type" value="Genomic_DNA"/>
</dbReference>
<protein>
    <recommendedName>
        <fullName evidence="20">RING-type domain-containing protein</fullName>
    </recommendedName>
</protein>
<feature type="domain" description="RING-type" evidence="17">
    <location>
        <begin position="250"/>
        <end position="292"/>
    </location>
</feature>
<dbReference type="Pfam" id="PF00581">
    <property type="entry name" value="Rhodanese"/>
    <property type="match status" value="1"/>
</dbReference>
<keyword evidence="5" id="KW-0732">Signal</keyword>
<dbReference type="InterPro" id="IPR001841">
    <property type="entry name" value="Znf_RING"/>
</dbReference>
<dbReference type="CDD" id="cd00158">
    <property type="entry name" value="RHOD"/>
    <property type="match status" value="1"/>
</dbReference>
<organism evidence="19">
    <name type="scientific">Salix viminalis</name>
    <name type="common">Common osier</name>
    <name type="synonym">Basket willow</name>
    <dbReference type="NCBI Taxonomy" id="40686"/>
    <lineage>
        <taxon>Eukaryota</taxon>
        <taxon>Viridiplantae</taxon>
        <taxon>Streptophyta</taxon>
        <taxon>Embryophyta</taxon>
        <taxon>Tracheophyta</taxon>
        <taxon>Spermatophyta</taxon>
        <taxon>Magnoliopsida</taxon>
        <taxon>eudicotyledons</taxon>
        <taxon>Gunneridae</taxon>
        <taxon>Pentapetalae</taxon>
        <taxon>rosids</taxon>
        <taxon>fabids</taxon>
        <taxon>Malpighiales</taxon>
        <taxon>Salicaceae</taxon>
        <taxon>Saliceae</taxon>
        <taxon>Salix</taxon>
    </lineage>
</organism>
<keyword evidence="6 15" id="KW-0863">Zinc-finger</keyword>
<evidence type="ECO:0000259" key="18">
    <source>
        <dbReference type="PROSITE" id="PS50206"/>
    </source>
</evidence>
<accession>A0A6N2N3V0</accession>
<evidence type="ECO:0000256" key="6">
    <source>
        <dbReference type="ARBA" id="ARBA00022771"/>
    </source>
</evidence>
<evidence type="ECO:0000256" key="2">
    <source>
        <dbReference type="ARBA" id="ARBA00022554"/>
    </source>
</evidence>
<comment type="subcellular location">
    <subcellularLocation>
        <location evidence="13">Endomembrane system</location>
        <topology evidence="13">Single-pass type I membrane protein</topology>
    </subcellularLocation>
    <subcellularLocation>
        <location evidence="14">Protein storage vacuole membrane</location>
    </subcellularLocation>
</comment>
<dbReference type="AlphaFoldDB" id="A0A6N2N3V0"/>
<evidence type="ECO:0000256" key="1">
    <source>
        <dbReference type="ARBA" id="ARBA00022448"/>
    </source>
</evidence>
<evidence type="ECO:0000256" key="9">
    <source>
        <dbReference type="ARBA" id="ARBA00022989"/>
    </source>
</evidence>
<keyword evidence="12" id="KW-0325">Glycoprotein</keyword>
<name>A0A6N2N3V0_SALVM</name>
<dbReference type="Pfam" id="PF02225">
    <property type="entry name" value="PA"/>
    <property type="match status" value="1"/>
</dbReference>
<keyword evidence="11" id="KW-1015">Disulfide bond</keyword>
<evidence type="ECO:0000256" key="12">
    <source>
        <dbReference type="ARBA" id="ARBA00023180"/>
    </source>
</evidence>
<dbReference type="GO" id="GO:0003824">
    <property type="term" value="F:catalytic activity"/>
    <property type="evidence" value="ECO:0007669"/>
    <property type="project" value="InterPro"/>
</dbReference>
<dbReference type="InterPro" id="IPR046450">
    <property type="entry name" value="PA_dom_sf"/>
</dbReference>
<dbReference type="InterPro" id="IPR003137">
    <property type="entry name" value="PA_domain"/>
</dbReference>
<keyword evidence="10 16" id="KW-0472">Membrane</keyword>
<dbReference type="PROSITE" id="PS50089">
    <property type="entry name" value="ZF_RING_2"/>
    <property type="match status" value="1"/>
</dbReference>
<evidence type="ECO:0000256" key="16">
    <source>
        <dbReference type="SAM" id="Phobius"/>
    </source>
</evidence>
<dbReference type="InterPro" id="IPR044684">
    <property type="entry name" value="STR17/STR18/HARC1-like"/>
</dbReference>
<dbReference type="GO" id="GO:0008270">
    <property type="term" value="F:zinc ion binding"/>
    <property type="evidence" value="ECO:0007669"/>
    <property type="project" value="UniProtKB-KW"/>
</dbReference>
<dbReference type="Gene3D" id="3.50.30.30">
    <property type="match status" value="1"/>
</dbReference>
<evidence type="ECO:0000256" key="5">
    <source>
        <dbReference type="ARBA" id="ARBA00022729"/>
    </source>
</evidence>
<dbReference type="FunFam" id="3.50.30.30:FF:000020">
    <property type="entry name" value="Receptor homology region transmembrane domain-and RING domain-containing protein 2"/>
    <property type="match status" value="1"/>
</dbReference>
<dbReference type="Gene3D" id="3.40.250.10">
    <property type="entry name" value="Rhodanese-like domain"/>
    <property type="match status" value="1"/>
</dbReference>
<dbReference type="SMART" id="SM00184">
    <property type="entry name" value="RING"/>
    <property type="match status" value="1"/>
</dbReference>
<dbReference type="Gene3D" id="3.30.40.10">
    <property type="entry name" value="Zinc/RING finger domain, C3HC4 (zinc finger)"/>
    <property type="match status" value="1"/>
</dbReference>
<feature type="transmembrane region" description="Helical" evidence="16">
    <location>
        <begin position="181"/>
        <end position="205"/>
    </location>
</feature>
<evidence type="ECO:0000259" key="17">
    <source>
        <dbReference type="PROSITE" id="PS50089"/>
    </source>
</evidence>
<evidence type="ECO:0000313" key="19">
    <source>
        <dbReference type="EMBL" id="VFU61541.1"/>
    </source>
</evidence>
<evidence type="ECO:0000256" key="14">
    <source>
        <dbReference type="ARBA" id="ARBA00060484"/>
    </source>
</evidence>
<feature type="domain" description="Rhodanese" evidence="18">
    <location>
        <begin position="413"/>
        <end position="515"/>
    </location>
</feature>
<dbReference type="SUPFAM" id="SSF52821">
    <property type="entry name" value="Rhodanese/Cell cycle control phosphatase"/>
    <property type="match status" value="1"/>
</dbReference>
<evidence type="ECO:0000256" key="13">
    <source>
        <dbReference type="ARBA" id="ARBA00046288"/>
    </source>
</evidence>
<keyword evidence="1" id="KW-0813">Transport</keyword>
<dbReference type="SMART" id="SM00450">
    <property type="entry name" value="RHOD"/>
    <property type="match status" value="1"/>
</dbReference>
<dbReference type="SUPFAM" id="SSF57850">
    <property type="entry name" value="RING/U-box"/>
    <property type="match status" value="1"/>
</dbReference>
<keyword evidence="3 16" id="KW-0812">Transmembrane</keyword>
<keyword evidence="7" id="KW-0862">Zinc</keyword>
<proteinExistence type="predicted"/>
<dbReference type="InterPro" id="IPR001763">
    <property type="entry name" value="Rhodanese-like_dom"/>
</dbReference>
<dbReference type="PANTHER" id="PTHR44542">
    <property type="entry name" value="THIOSULFATE SULFURTRANSFERASE 18"/>
    <property type="match status" value="1"/>
</dbReference>
<dbReference type="Pfam" id="PF13639">
    <property type="entry name" value="zf-RING_2"/>
    <property type="match status" value="1"/>
</dbReference>
<dbReference type="InterPro" id="IPR044744">
    <property type="entry name" value="ZNRF4/RNF13/RNF167_PA"/>
</dbReference>
<evidence type="ECO:0000256" key="10">
    <source>
        <dbReference type="ARBA" id="ARBA00023136"/>
    </source>
</evidence>
<keyword evidence="8" id="KW-0653">Protein transport</keyword>
<dbReference type="PROSITE" id="PS50206">
    <property type="entry name" value="RHODANESE_3"/>
    <property type="match status" value="1"/>
</dbReference>
<evidence type="ECO:0000256" key="8">
    <source>
        <dbReference type="ARBA" id="ARBA00022927"/>
    </source>
</evidence>
<dbReference type="InterPro" id="IPR036873">
    <property type="entry name" value="Rhodanese-like_dom_sf"/>
</dbReference>
<keyword evidence="2" id="KW-0926">Vacuole</keyword>
<keyword evidence="4" id="KW-0479">Metal-binding</keyword>
<dbReference type="FunFam" id="3.30.40.10:FF:000388">
    <property type="entry name" value="Putative RING zinc finger domain superfamily protein"/>
    <property type="match status" value="1"/>
</dbReference>